<gene>
    <name evidence="1" type="ORF">DCAF_LOCUS6316</name>
</gene>
<name>A0AAV1R6E8_9ROSI</name>
<sequence length="65" mass="7455">MAWSEYLPRSVFPEKTTKALETDELGDNWYPAHEGGFVHTNSLLAKRELKDVLLSPLHKMVLETL</sequence>
<protein>
    <submittedName>
        <fullName evidence="1">Uncharacterized protein</fullName>
    </submittedName>
</protein>
<accession>A0AAV1R6E8</accession>
<organism evidence="1 2">
    <name type="scientific">Dovyalis caffra</name>
    <dbReference type="NCBI Taxonomy" id="77055"/>
    <lineage>
        <taxon>Eukaryota</taxon>
        <taxon>Viridiplantae</taxon>
        <taxon>Streptophyta</taxon>
        <taxon>Embryophyta</taxon>
        <taxon>Tracheophyta</taxon>
        <taxon>Spermatophyta</taxon>
        <taxon>Magnoliopsida</taxon>
        <taxon>eudicotyledons</taxon>
        <taxon>Gunneridae</taxon>
        <taxon>Pentapetalae</taxon>
        <taxon>rosids</taxon>
        <taxon>fabids</taxon>
        <taxon>Malpighiales</taxon>
        <taxon>Salicaceae</taxon>
        <taxon>Flacourtieae</taxon>
        <taxon>Dovyalis</taxon>
    </lineage>
</organism>
<keyword evidence="2" id="KW-1185">Reference proteome</keyword>
<proteinExistence type="predicted"/>
<comment type="caution">
    <text evidence="1">The sequence shown here is derived from an EMBL/GenBank/DDBJ whole genome shotgun (WGS) entry which is preliminary data.</text>
</comment>
<dbReference type="AlphaFoldDB" id="A0AAV1R6E8"/>
<evidence type="ECO:0000313" key="2">
    <source>
        <dbReference type="Proteomes" id="UP001314170"/>
    </source>
</evidence>
<reference evidence="1 2" key="1">
    <citation type="submission" date="2024-01" db="EMBL/GenBank/DDBJ databases">
        <authorList>
            <person name="Waweru B."/>
        </authorList>
    </citation>
    <scope>NUCLEOTIDE SEQUENCE [LARGE SCALE GENOMIC DNA]</scope>
</reference>
<dbReference type="EMBL" id="CAWUPB010000893">
    <property type="protein sequence ID" value="CAK7328590.1"/>
    <property type="molecule type" value="Genomic_DNA"/>
</dbReference>
<evidence type="ECO:0000313" key="1">
    <source>
        <dbReference type="EMBL" id="CAK7328590.1"/>
    </source>
</evidence>
<dbReference type="Proteomes" id="UP001314170">
    <property type="component" value="Unassembled WGS sequence"/>
</dbReference>